<dbReference type="SUPFAM" id="SSF46785">
    <property type="entry name" value="Winged helix' DNA-binding domain"/>
    <property type="match status" value="1"/>
</dbReference>
<dbReference type="KEGG" id="cpis:HS961_00195"/>
<feature type="domain" description="HTH lysR-type" evidence="5">
    <location>
        <begin position="1"/>
        <end position="58"/>
    </location>
</feature>
<dbReference type="PANTHER" id="PTHR30419">
    <property type="entry name" value="HTH-TYPE TRANSCRIPTIONAL REGULATOR YBHD"/>
    <property type="match status" value="1"/>
</dbReference>
<accession>A0A7G5EBK8</accession>
<dbReference type="AlphaFoldDB" id="A0A7G5EBK8"/>
<dbReference type="InterPro" id="IPR036388">
    <property type="entry name" value="WH-like_DNA-bd_sf"/>
</dbReference>
<dbReference type="Proteomes" id="UP000515240">
    <property type="component" value="Chromosome"/>
</dbReference>
<keyword evidence="4" id="KW-0804">Transcription</keyword>
<dbReference type="Pfam" id="PF00126">
    <property type="entry name" value="HTH_1"/>
    <property type="match status" value="1"/>
</dbReference>
<name>A0A7G5EBK8_9BURK</name>
<gene>
    <name evidence="6" type="ORF">HS961_00195</name>
</gene>
<evidence type="ECO:0000259" key="5">
    <source>
        <dbReference type="PROSITE" id="PS50931"/>
    </source>
</evidence>
<dbReference type="Gene3D" id="3.40.190.290">
    <property type="match status" value="1"/>
</dbReference>
<evidence type="ECO:0000256" key="2">
    <source>
        <dbReference type="ARBA" id="ARBA00023015"/>
    </source>
</evidence>
<dbReference type="PROSITE" id="PS50931">
    <property type="entry name" value="HTH_LYSR"/>
    <property type="match status" value="1"/>
</dbReference>
<dbReference type="GO" id="GO:0003700">
    <property type="term" value="F:DNA-binding transcription factor activity"/>
    <property type="evidence" value="ECO:0007669"/>
    <property type="project" value="InterPro"/>
</dbReference>
<dbReference type="InterPro" id="IPR050950">
    <property type="entry name" value="HTH-type_LysR_regulators"/>
</dbReference>
<keyword evidence="7" id="KW-1185">Reference proteome</keyword>
<sequence length="295" mass="32280">MDFVRLRYFMAVAEAQSYSLAAAALNLSQPTLSRQVQLLEAELGQPLLERHGRGVRLTESGKAMLAHGRSISAAVDAAKADMAERLQSPRGKVRLGLPPLVASLITPDVVQQFLQACPDASIIVEESLSIRLREWLLADRLDVAVLFDPSHTAQLLTEPLTREPLVLISTRPLPERVKVAQLVDYPLVLPSRPQALRMIFDDAVEDQQLPLRIVAEVDSIKMVLSLVARNVGCSVVPASAVKTWPGSAPVFTAQVSHPVIRNRIVLATPAARPHNRLVKAVHGILKPLMKQHFSA</sequence>
<keyword evidence="3" id="KW-0238">DNA-binding</keyword>
<evidence type="ECO:0000256" key="3">
    <source>
        <dbReference type="ARBA" id="ARBA00023125"/>
    </source>
</evidence>
<evidence type="ECO:0000256" key="1">
    <source>
        <dbReference type="ARBA" id="ARBA00009437"/>
    </source>
</evidence>
<dbReference type="Pfam" id="PF03466">
    <property type="entry name" value="LysR_substrate"/>
    <property type="match status" value="1"/>
</dbReference>
<comment type="similarity">
    <text evidence="1">Belongs to the LysR transcriptional regulatory family.</text>
</comment>
<dbReference type="InterPro" id="IPR036390">
    <property type="entry name" value="WH_DNA-bd_sf"/>
</dbReference>
<protein>
    <submittedName>
        <fullName evidence="6">LysR family transcriptional regulator</fullName>
    </submittedName>
</protein>
<keyword evidence="2" id="KW-0805">Transcription regulation</keyword>
<evidence type="ECO:0000256" key="4">
    <source>
        <dbReference type="ARBA" id="ARBA00023163"/>
    </source>
</evidence>
<evidence type="ECO:0000313" key="7">
    <source>
        <dbReference type="Proteomes" id="UP000515240"/>
    </source>
</evidence>
<dbReference type="FunFam" id="1.10.10.10:FF:000001">
    <property type="entry name" value="LysR family transcriptional regulator"/>
    <property type="match status" value="1"/>
</dbReference>
<dbReference type="InterPro" id="IPR000847">
    <property type="entry name" value="LysR_HTH_N"/>
</dbReference>
<dbReference type="GO" id="GO:0005829">
    <property type="term" value="C:cytosol"/>
    <property type="evidence" value="ECO:0007669"/>
    <property type="project" value="TreeGrafter"/>
</dbReference>
<reference evidence="6 7" key="1">
    <citation type="journal article" date="2020" name="G3 (Bethesda)">
        <title>CeMbio - The Caenorhabditis elegans Microbiome Resource.</title>
        <authorList>
            <person name="Dirksen P."/>
            <person name="Assie A."/>
            <person name="Zimmermann J."/>
            <person name="Zhang F."/>
            <person name="Tietje A.M."/>
            <person name="Marsh S.A."/>
            <person name="Felix M.A."/>
            <person name="Shapira M."/>
            <person name="Kaleta C."/>
            <person name="Schulenburg H."/>
            <person name="Samuel B."/>
        </authorList>
    </citation>
    <scope>NUCLEOTIDE SEQUENCE [LARGE SCALE GENOMIC DNA]</scope>
    <source>
        <strain evidence="6 7">BIGb0172</strain>
    </source>
</reference>
<dbReference type="InterPro" id="IPR005119">
    <property type="entry name" value="LysR_subst-bd"/>
</dbReference>
<evidence type="ECO:0000313" key="6">
    <source>
        <dbReference type="EMBL" id="QMV71383.1"/>
    </source>
</evidence>
<proteinExistence type="inferred from homology"/>
<dbReference type="SUPFAM" id="SSF53850">
    <property type="entry name" value="Periplasmic binding protein-like II"/>
    <property type="match status" value="1"/>
</dbReference>
<dbReference type="RefSeq" id="WP_182325829.1">
    <property type="nucleotide sequence ID" value="NZ_CP058554.1"/>
</dbReference>
<dbReference type="EMBL" id="CP058554">
    <property type="protein sequence ID" value="QMV71383.1"/>
    <property type="molecule type" value="Genomic_DNA"/>
</dbReference>
<dbReference type="Gene3D" id="1.10.10.10">
    <property type="entry name" value="Winged helix-like DNA-binding domain superfamily/Winged helix DNA-binding domain"/>
    <property type="match status" value="1"/>
</dbReference>
<organism evidence="6 7">
    <name type="scientific">Comamonas piscis</name>
    <dbReference type="NCBI Taxonomy" id="1562974"/>
    <lineage>
        <taxon>Bacteria</taxon>
        <taxon>Pseudomonadati</taxon>
        <taxon>Pseudomonadota</taxon>
        <taxon>Betaproteobacteria</taxon>
        <taxon>Burkholderiales</taxon>
        <taxon>Comamonadaceae</taxon>
        <taxon>Comamonas</taxon>
    </lineage>
</organism>
<dbReference type="PRINTS" id="PR00039">
    <property type="entry name" value="HTHLYSR"/>
</dbReference>
<dbReference type="GO" id="GO:0003677">
    <property type="term" value="F:DNA binding"/>
    <property type="evidence" value="ECO:0007669"/>
    <property type="project" value="UniProtKB-KW"/>
</dbReference>